<organism evidence="8 9">
    <name type="scientific">Pannonibacter anstelovis</name>
    <dbReference type="NCBI Taxonomy" id="3121537"/>
    <lineage>
        <taxon>Bacteria</taxon>
        <taxon>Pseudomonadati</taxon>
        <taxon>Pseudomonadota</taxon>
        <taxon>Alphaproteobacteria</taxon>
        <taxon>Hyphomicrobiales</taxon>
        <taxon>Stappiaceae</taxon>
        <taxon>Pannonibacter</taxon>
    </lineage>
</organism>
<dbReference type="SMART" id="SM00487">
    <property type="entry name" value="DEXDc"/>
    <property type="match status" value="1"/>
</dbReference>
<gene>
    <name evidence="8" type="primary">hrpB</name>
    <name evidence="8" type="ORF">V6L76_15505</name>
</gene>
<keyword evidence="2" id="KW-0378">Hydrolase</keyword>
<dbReference type="Pfam" id="PF00271">
    <property type="entry name" value="Helicase_C"/>
    <property type="match status" value="1"/>
</dbReference>
<dbReference type="PANTHER" id="PTHR43519:SF1">
    <property type="entry name" value="ATP-DEPENDENT RNA HELICASE HRPB"/>
    <property type="match status" value="1"/>
</dbReference>
<evidence type="ECO:0000259" key="6">
    <source>
        <dbReference type="PROSITE" id="PS51192"/>
    </source>
</evidence>
<dbReference type="EMBL" id="JBAKBE010000009">
    <property type="protein sequence ID" value="MEH0097668.1"/>
    <property type="molecule type" value="Genomic_DNA"/>
</dbReference>
<evidence type="ECO:0000256" key="4">
    <source>
        <dbReference type="ARBA" id="ARBA00022840"/>
    </source>
</evidence>
<dbReference type="PIRSF" id="PIRSF005496">
    <property type="entry name" value="ATP_hel_hrpB"/>
    <property type="match status" value="1"/>
</dbReference>
<dbReference type="InterPro" id="IPR014001">
    <property type="entry name" value="Helicase_ATP-bd"/>
</dbReference>
<dbReference type="InterPro" id="IPR027417">
    <property type="entry name" value="P-loop_NTPase"/>
</dbReference>
<dbReference type="PROSITE" id="PS51194">
    <property type="entry name" value="HELICASE_CTER"/>
    <property type="match status" value="1"/>
</dbReference>
<protein>
    <submittedName>
        <fullName evidence="8">ATP-dependent helicase HrpB</fullName>
    </submittedName>
</protein>
<reference evidence="8 9" key="1">
    <citation type="submission" date="2024-02" db="EMBL/GenBank/DDBJ databases">
        <title>A new putative Pannonibacter species isolated from two cases of bloodstream infections in paediatric patients.</title>
        <authorList>
            <person name="Castellana S."/>
            <person name="De Laurentiis V."/>
            <person name="Grassi M."/>
            <person name="De Leonardis F."/>
            <person name="Mosca A."/>
            <person name="De Carlo C."/>
            <person name="Sparapano E."/>
            <person name="Ronga L."/>
            <person name="Santacroce L."/>
            <person name="Chironna M."/>
            <person name="De Robertis A."/>
            <person name="Bianco A."/>
            <person name="Del Sambro L."/>
            <person name="Capozzi L."/>
            <person name="Parisi A."/>
        </authorList>
    </citation>
    <scope>NUCLEOTIDE SEQUENCE [LARGE SCALE GENOMIC DNA]</scope>
    <source>
        <strain evidence="8 9">Pt2</strain>
    </source>
</reference>
<sequence>MAEQVDTWRSPPLPIDAALPELLAALEAGSNAVLVAEPGAGKTTRVPLALLDAPWRGDGRILLLEPRRLAARAAARRMAESLGEEVGGTVGYRVRMESRVSARTRIEVITEGVFTRMILDDPELAGVACVLFDEFHERSLEGDLGLALALDVQGALRDDLRLVPMSATLDAASVAKLLGGAPVVESKGRSFPVETRYLGRKAEERIEPQVVRAVRKALAEEHGSLLVFLPGQGEIRRVAEALEGQVPANVHIAPLYGALDGKAQDAAIRPAKEGERKVVLATSIAQTSLTIEGVRAVIDSGLSRVPRYEPQTGLTRLETVRVSRATADQRRGRAGRTEPGVCYRLWDEAQTQALMPAERPQILEADLSSLVLDLAAWGTADPATLSFPDAPPSGAWAEARSLLTQLHALDAEGRLTPHGQRLARLPIEPRLAHMIVEAEALGLGRLAGEVAAILSEPGLGGMDVDLRERVRRLRRDNDPRSRDARALAARWQKMAAEGGAKTEQDSDGGAPELAGEVLALAFPERVAQGRGQRGRFRLANGRGAELPEEHALAGEPFLAIADIQGKAQSGRIMLAAPLGLEAIETIFAADIAETDDVRLEPSGLVRARRVVRLGALELASRQIASPDAAMVAKALLGEIARRGVARLPWSNDQLRLRARAGFVRASGAEHLPDLSDAALQETLEDWLLPYMAGFTRVSDVDAACLGNALAGLLGYGGAAEIDRLAPSHFTAPTGSHVPIDYGSESGPSISIRVQELFGLARHPAVADGRIPLTLELLSPAHRPIQITRDLPGFWAGSWADVKTEMKGRYPRHPWPDDPASAEATRRAKPRGT</sequence>
<proteinExistence type="predicted"/>
<dbReference type="InterPro" id="IPR013689">
    <property type="entry name" value="RNA_helicase_ATP-dep_HrpB_C"/>
</dbReference>
<evidence type="ECO:0000256" key="5">
    <source>
        <dbReference type="SAM" id="MobiDB-lite"/>
    </source>
</evidence>
<feature type="region of interest" description="Disordered" evidence="5">
    <location>
        <begin position="808"/>
        <end position="832"/>
    </location>
</feature>
<dbReference type="RefSeq" id="WP_334252272.1">
    <property type="nucleotide sequence ID" value="NZ_JBAKBE010000009.1"/>
</dbReference>
<dbReference type="InterPro" id="IPR011545">
    <property type="entry name" value="DEAD/DEAH_box_helicase_dom"/>
</dbReference>
<keyword evidence="1" id="KW-0547">Nucleotide-binding</keyword>
<dbReference type="Pfam" id="PF08482">
    <property type="entry name" value="HrpB_C"/>
    <property type="match status" value="1"/>
</dbReference>
<dbReference type="NCBIfam" id="TIGR01970">
    <property type="entry name" value="DEAH_box_HrpB"/>
    <property type="match status" value="1"/>
</dbReference>
<evidence type="ECO:0000313" key="9">
    <source>
        <dbReference type="Proteomes" id="UP001380822"/>
    </source>
</evidence>
<dbReference type="PANTHER" id="PTHR43519">
    <property type="entry name" value="ATP-DEPENDENT RNA HELICASE HRPB"/>
    <property type="match status" value="1"/>
</dbReference>
<dbReference type="GO" id="GO:0004386">
    <property type="term" value="F:helicase activity"/>
    <property type="evidence" value="ECO:0007669"/>
    <property type="project" value="UniProtKB-KW"/>
</dbReference>
<dbReference type="Gene3D" id="3.40.50.300">
    <property type="entry name" value="P-loop containing nucleotide triphosphate hydrolases"/>
    <property type="match status" value="2"/>
</dbReference>
<dbReference type="Proteomes" id="UP001380822">
    <property type="component" value="Unassembled WGS sequence"/>
</dbReference>
<comment type="caution">
    <text evidence="8">The sequence shown here is derived from an EMBL/GenBank/DDBJ whole genome shotgun (WGS) entry which is preliminary data.</text>
</comment>
<dbReference type="SUPFAM" id="SSF52540">
    <property type="entry name" value="P-loop containing nucleoside triphosphate hydrolases"/>
    <property type="match status" value="2"/>
</dbReference>
<dbReference type="Gene3D" id="1.20.120.1080">
    <property type="match status" value="1"/>
</dbReference>
<keyword evidence="4" id="KW-0067">ATP-binding</keyword>
<name>A0ABU7ZRJ2_9HYPH</name>
<evidence type="ECO:0000313" key="8">
    <source>
        <dbReference type="EMBL" id="MEH0097668.1"/>
    </source>
</evidence>
<feature type="domain" description="Helicase ATP-binding" evidence="6">
    <location>
        <begin position="23"/>
        <end position="187"/>
    </location>
</feature>
<accession>A0ABU7ZRJ2</accession>
<dbReference type="InterPro" id="IPR010225">
    <property type="entry name" value="HrpB"/>
</dbReference>
<dbReference type="InterPro" id="IPR007502">
    <property type="entry name" value="Helicase-assoc_dom"/>
</dbReference>
<keyword evidence="9" id="KW-1185">Reference proteome</keyword>
<keyword evidence="3 8" id="KW-0347">Helicase</keyword>
<dbReference type="Pfam" id="PF04408">
    <property type="entry name" value="WHD_HA2"/>
    <property type="match status" value="1"/>
</dbReference>
<evidence type="ECO:0000256" key="3">
    <source>
        <dbReference type="ARBA" id="ARBA00022806"/>
    </source>
</evidence>
<dbReference type="SMART" id="SM00847">
    <property type="entry name" value="HA2"/>
    <property type="match status" value="1"/>
</dbReference>
<evidence type="ECO:0000256" key="1">
    <source>
        <dbReference type="ARBA" id="ARBA00022741"/>
    </source>
</evidence>
<dbReference type="InterPro" id="IPR049614">
    <property type="entry name" value="HrpB_DEXH"/>
</dbReference>
<dbReference type="CDD" id="cd18791">
    <property type="entry name" value="SF2_C_RHA"/>
    <property type="match status" value="1"/>
</dbReference>
<dbReference type="PROSITE" id="PS51192">
    <property type="entry name" value="HELICASE_ATP_BIND_1"/>
    <property type="match status" value="1"/>
</dbReference>
<dbReference type="InterPro" id="IPR001650">
    <property type="entry name" value="Helicase_C-like"/>
</dbReference>
<evidence type="ECO:0000256" key="2">
    <source>
        <dbReference type="ARBA" id="ARBA00022801"/>
    </source>
</evidence>
<evidence type="ECO:0000259" key="7">
    <source>
        <dbReference type="PROSITE" id="PS51194"/>
    </source>
</evidence>
<dbReference type="SMART" id="SM00490">
    <property type="entry name" value="HELICc"/>
    <property type="match status" value="1"/>
</dbReference>
<dbReference type="InterPro" id="IPR048333">
    <property type="entry name" value="HA2_WH"/>
</dbReference>
<dbReference type="Pfam" id="PF00270">
    <property type="entry name" value="DEAD"/>
    <property type="match status" value="1"/>
</dbReference>
<dbReference type="CDD" id="cd17990">
    <property type="entry name" value="DEXHc_HrpB"/>
    <property type="match status" value="1"/>
</dbReference>
<feature type="domain" description="Helicase C-terminal" evidence="7">
    <location>
        <begin position="209"/>
        <end position="378"/>
    </location>
</feature>